<dbReference type="InterPro" id="IPR006148">
    <property type="entry name" value="Glc/Gal-6P_isomerase"/>
</dbReference>
<evidence type="ECO:0000313" key="3">
    <source>
        <dbReference type="Proteomes" id="UP000515237"/>
    </source>
</evidence>
<feature type="domain" description="Glucosamine/galactosamine-6-phosphate isomerase" evidence="1">
    <location>
        <begin position="17"/>
        <end position="237"/>
    </location>
</feature>
<name>A0A7G7G8M6_9BACT</name>
<dbReference type="CDD" id="cd01399">
    <property type="entry name" value="GlcN6P_deaminase"/>
    <property type="match status" value="1"/>
</dbReference>
<dbReference type="InterPro" id="IPR004547">
    <property type="entry name" value="Glucosamine6P_isomerase"/>
</dbReference>
<dbReference type="PANTHER" id="PTHR11280">
    <property type="entry name" value="GLUCOSAMINE-6-PHOSPHATE ISOMERASE"/>
    <property type="match status" value="1"/>
</dbReference>
<dbReference type="GO" id="GO:0004342">
    <property type="term" value="F:glucosamine-6-phosphate deaminase activity"/>
    <property type="evidence" value="ECO:0007669"/>
    <property type="project" value="InterPro"/>
</dbReference>
<dbReference type="GO" id="GO:0042802">
    <property type="term" value="F:identical protein binding"/>
    <property type="evidence" value="ECO:0007669"/>
    <property type="project" value="TreeGrafter"/>
</dbReference>
<dbReference type="Proteomes" id="UP000515237">
    <property type="component" value="Chromosome"/>
</dbReference>
<dbReference type="Pfam" id="PF01182">
    <property type="entry name" value="Glucosamine_iso"/>
    <property type="match status" value="1"/>
</dbReference>
<dbReference type="AlphaFoldDB" id="A0A7G7G8M6"/>
<dbReference type="Gene3D" id="3.40.50.1360">
    <property type="match status" value="1"/>
</dbReference>
<dbReference type="EMBL" id="CP055156">
    <property type="protein sequence ID" value="QNF33510.1"/>
    <property type="molecule type" value="Genomic_DNA"/>
</dbReference>
<organism evidence="2 3">
    <name type="scientific">Adhaeribacter swui</name>
    <dbReference type="NCBI Taxonomy" id="2086471"/>
    <lineage>
        <taxon>Bacteria</taxon>
        <taxon>Pseudomonadati</taxon>
        <taxon>Bacteroidota</taxon>
        <taxon>Cytophagia</taxon>
        <taxon>Cytophagales</taxon>
        <taxon>Hymenobacteraceae</taxon>
        <taxon>Adhaeribacter</taxon>
    </lineage>
</organism>
<dbReference type="GO" id="GO:0006046">
    <property type="term" value="P:N-acetylglucosamine catabolic process"/>
    <property type="evidence" value="ECO:0007669"/>
    <property type="project" value="TreeGrafter"/>
</dbReference>
<reference evidence="2 3" key="1">
    <citation type="journal article" date="2018" name="Int. J. Syst. Evol. Microbiol.">
        <title>Adhaeribacter swui sp. nov., isolated from wet mud.</title>
        <authorList>
            <person name="Kim D.U."/>
            <person name="Kim K.W."/>
            <person name="Kang M.S."/>
            <person name="Kim J.Y."/>
            <person name="Jang J.H."/>
            <person name="Kim M.K."/>
        </authorList>
    </citation>
    <scope>NUCLEOTIDE SEQUENCE [LARGE SCALE GENOMIC DNA]</scope>
    <source>
        <strain evidence="2 3">KCTC 52873</strain>
    </source>
</reference>
<dbReference type="SUPFAM" id="SSF100950">
    <property type="entry name" value="NagB/RpiA/CoA transferase-like"/>
    <property type="match status" value="1"/>
</dbReference>
<evidence type="ECO:0000259" key="1">
    <source>
        <dbReference type="Pfam" id="PF01182"/>
    </source>
</evidence>
<dbReference type="PANTHER" id="PTHR11280:SF6">
    <property type="entry name" value="GLUCOSAMINE-6-PHOSPHATE ISOMERASE NAGB"/>
    <property type="match status" value="1"/>
</dbReference>
<keyword evidence="3" id="KW-1185">Reference proteome</keyword>
<protein>
    <submittedName>
        <fullName evidence="2">Glucosamine-6-phosphate deaminase</fullName>
    </submittedName>
</protein>
<dbReference type="GO" id="GO:0006043">
    <property type="term" value="P:glucosamine catabolic process"/>
    <property type="evidence" value="ECO:0007669"/>
    <property type="project" value="TreeGrafter"/>
</dbReference>
<accession>A0A7G7G8M6</accession>
<proteinExistence type="predicted"/>
<dbReference type="InterPro" id="IPR037171">
    <property type="entry name" value="NagB/RpiA_transferase-like"/>
</dbReference>
<dbReference type="GO" id="GO:0005737">
    <property type="term" value="C:cytoplasm"/>
    <property type="evidence" value="ECO:0007669"/>
    <property type="project" value="TreeGrafter"/>
</dbReference>
<gene>
    <name evidence="2" type="ORF">HUW51_12555</name>
</gene>
<dbReference type="RefSeq" id="WP_185274360.1">
    <property type="nucleotide sequence ID" value="NZ_CP055156.1"/>
</dbReference>
<dbReference type="GO" id="GO:0019262">
    <property type="term" value="P:N-acetylneuraminate catabolic process"/>
    <property type="evidence" value="ECO:0007669"/>
    <property type="project" value="TreeGrafter"/>
</dbReference>
<dbReference type="KEGG" id="aswu:HUW51_12555"/>
<sequence>MNNESITEALKVDISATRSELGLKAVKLVASKIIELLDQQQFVNIIFAAAPSQNEFLEELSKNDAIAWERINAFHMDEYVGLPEDAPQRFGNFLKNRLFGKVPFRSVNYLNGLAENLKEECARYTALLESHPTDIVCMGIGENTHIAFNDPHVAYFNDPQLVKIVDLDEACRQQQVNDGCFTALNEVPIYALTLTVPALMRAKYAFCMVPGPTKAQAIYHTLQSDIQELYPSTILRKHPEAILFIDKESSALL</sequence>
<dbReference type="GO" id="GO:0005975">
    <property type="term" value="P:carbohydrate metabolic process"/>
    <property type="evidence" value="ECO:0007669"/>
    <property type="project" value="InterPro"/>
</dbReference>
<evidence type="ECO:0000313" key="2">
    <source>
        <dbReference type="EMBL" id="QNF33510.1"/>
    </source>
</evidence>